<evidence type="ECO:0000313" key="14">
    <source>
        <dbReference type="Proteomes" id="UP000494040"/>
    </source>
</evidence>
<organism evidence="13 14">
    <name type="scientific">Cimex lectularius</name>
    <name type="common">Bed bug</name>
    <name type="synonym">Acanthia lectularia</name>
    <dbReference type="NCBI Taxonomy" id="79782"/>
    <lineage>
        <taxon>Eukaryota</taxon>
        <taxon>Metazoa</taxon>
        <taxon>Ecdysozoa</taxon>
        <taxon>Arthropoda</taxon>
        <taxon>Hexapoda</taxon>
        <taxon>Insecta</taxon>
        <taxon>Pterygota</taxon>
        <taxon>Neoptera</taxon>
        <taxon>Paraneoptera</taxon>
        <taxon>Hemiptera</taxon>
        <taxon>Heteroptera</taxon>
        <taxon>Panheteroptera</taxon>
        <taxon>Cimicomorpha</taxon>
        <taxon>Cimicidae</taxon>
        <taxon>Cimex</taxon>
    </lineage>
</organism>
<protein>
    <recommendedName>
        <fullName evidence="10">UDP-N-acetylglucosamine 4-epimerase</fullName>
        <ecNumber evidence="6">5.1.3.2</ecNumber>
        <ecNumber evidence="5">5.1.3.7</ecNumber>
    </recommendedName>
</protein>
<feature type="coiled-coil region" evidence="11">
    <location>
        <begin position="383"/>
        <end position="430"/>
    </location>
</feature>
<dbReference type="GO" id="GO:0003974">
    <property type="term" value="F:UDP-N-acetylglucosamine 4-epimerase activity"/>
    <property type="evidence" value="ECO:0007669"/>
    <property type="project" value="UniProtKB-EC"/>
</dbReference>
<dbReference type="PRINTS" id="PR01713">
    <property type="entry name" value="NUCEPIMERASE"/>
</dbReference>
<evidence type="ECO:0000256" key="7">
    <source>
        <dbReference type="ARBA" id="ARBA00023027"/>
    </source>
</evidence>
<keyword evidence="8" id="KW-0299">Galactose metabolism</keyword>
<comment type="catalytic activity">
    <reaction evidence="2">
        <text>UDP-alpha-D-glucose = UDP-alpha-D-galactose</text>
        <dbReference type="Rhea" id="RHEA:22168"/>
        <dbReference type="ChEBI" id="CHEBI:58885"/>
        <dbReference type="ChEBI" id="CHEBI:66914"/>
        <dbReference type="EC" id="5.1.3.2"/>
    </reaction>
</comment>
<dbReference type="EC" id="5.1.3.7" evidence="5"/>
<dbReference type="PANTHER" id="PTHR43725">
    <property type="entry name" value="UDP-GLUCOSE 4-EPIMERASE"/>
    <property type="match status" value="1"/>
</dbReference>
<evidence type="ECO:0000256" key="3">
    <source>
        <dbReference type="ARBA" id="ARBA00001911"/>
    </source>
</evidence>
<evidence type="ECO:0000256" key="10">
    <source>
        <dbReference type="ARBA" id="ARBA00031827"/>
    </source>
</evidence>
<dbReference type="GO" id="GO:0003978">
    <property type="term" value="F:UDP-glucose 4-epimerase activity"/>
    <property type="evidence" value="ECO:0007669"/>
    <property type="project" value="UniProtKB-EC"/>
</dbReference>
<comment type="cofactor">
    <cofactor evidence="3">
        <name>NAD(+)</name>
        <dbReference type="ChEBI" id="CHEBI:57540"/>
    </cofactor>
</comment>
<dbReference type="SUPFAM" id="SSF51735">
    <property type="entry name" value="NAD(P)-binding Rossmann-fold domains"/>
    <property type="match status" value="1"/>
</dbReference>
<dbReference type="InterPro" id="IPR005886">
    <property type="entry name" value="UDP_G4E"/>
</dbReference>
<evidence type="ECO:0000256" key="4">
    <source>
        <dbReference type="ARBA" id="ARBA00004947"/>
    </source>
</evidence>
<dbReference type="GO" id="GO:0033499">
    <property type="term" value="P:galactose catabolic process via UDP-galactose, Leloir pathway"/>
    <property type="evidence" value="ECO:0007669"/>
    <property type="project" value="TreeGrafter"/>
</dbReference>
<dbReference type="GO" id="GO:0005829">
    <property type="term" value="C:cytosol"/>
    <property type="evidence" value="ECO:0007669"/>
    <property type="project" value="TreeGrafter"/>
</dbReference>
<dbReference type="EC" id="5.1.3.2" evidence="6"/>
<dbReference type="Proteomes" id="UP000494040">
    <property type="component" value="Unassembled WGS sequence"/>
</dbReference>
<evidence type="ECO:0000259" key="12">
    <source>
        <dbReference type="Pfam" id="PF01370"/>
    </source>
</evidence>
<evidence type="ECO:0000256" key="8">
    <source>
        <dbReference type="ARBA" id="ARBA00023144"/>
    </source>
</evidence>
<keyword evidence="14" id="KW-1185">Reference proteome</keyword>
<evidence type="ECO:0000256" key="6">
    <source>
        <dbReference type="ARBA" id="ARBA00013189"/>
    </source>
</evidence>
<evidence type="ECO:0000256" key="5">
    <source>
        <dbReference type="ARBA" id="ARBA00013175"/>
    </source>
</evidence>
<keyword evidence="9" id="KW-0413">Isomerase</keyword>
<accession>A0A8I6SI33</accession>
<keyword evidence="11" id="KW-0175">Coiled coil</keyword>
<evidence type="ECO:0000256" key="9">
    <source>
        <dbReference type="ARBA" id="ARBA00023235"/>
    </source>
</evidence>
<comment type="catalytic activity">
    <reaction evidence="1">
        <text>UDP-N-acetyl-alpha-D-glucosamine = UDP-N-acetyl-alpha-D-galactosamine</text>
        <dbReference type="Rhea" id="RHEA:20517"/>
        <dbReference type="ChEBI" id="CHEBI:57705"/>
        <dbReference type="ChEBI" id="CHEBI:67138"/>
        <dbReference type="EC" id="5.1.3.7"/>
    </reaction>
</comment>
<dbReference type="NCBIfam" id="NF007956">
    <property type="entry name" value="PRK10675.1"/>
    <property type="match status" value="1"/>
</dbReference>
<comment type="pathway">
    <text evidence="4">Carbohydrate metabolism; galactose metabolism.</text>
</comment>
<dbReference type="AlphaFoldDB" id="A0A8I6SI33"/>
<dbReference type="InterPro" id="IPR036291">
    <property type="entry name" value="NAD(P)-bd_dom_sf"/>
</dbReference>
<dbReference type="EnsemblMetazoa" id="XM_024225858.1">
    <property type="protein sequence ID" value="XP_024081626.1"/>
    <property type="gene ID" value="LOC106662060"/>
</dbReference>
<sequence>MNPTEVTVLVTGGGGYIGTHACLELLNRGHNVIAVDNFSNCYKQDHLAQPESLIRAQILAGRRLLFYNVCILDSEGLEKVFQDQAKKNKTIDVVIHFAALKAVGESCSNPLAYYKNNVGGTMNLLEVMEKYGCKKIIYSSSATVYGIPDQLPLSETDLAEASSCSNPYGKTKRMTEEIMMDICAAFMDWGVISLRYFNPVGAHPSGLIGEDPNGVPNNLMPYITRVAAKRLDRLVVFGGDYPTRDGTGVRDYIHIMDLIDGHMKALDKIIKMTGFKVYNLGTGRGYSVLEVIKAFSEENKVHVPYVIEGRREGDVAESYCDASLALRELDWIATRTLREMCADAWKFQCKNPQGYLTPRDPECLVHSPQKLRKLLNEITAVELARAERKLEFDKLQIESELKKKEEQVLVTELRRRLREAERLKQSTCTNTNSLPFCYDCPPMTLNKL</sequence>
<evidence type="ECO:0000313" key="13">
    <source>
        <dbReference type="EnsemblMetazoa" id="XP_024081626.1"/>
    </source>
</evidence>
<dbReference type="NCBIfam" id="TIGR01179">
    <property type="entry name" value="galE"/>
    <property type="match status" value="1"/>
</dbReference>
<keyword evidence="7" id="KW-0520">NAD</keyword>
<dbReference type="Gene3D" id="3.90.25.10">
    <property type="entry name" value="UDP-galactose 4-epimerase, domain 1"/>
    <property type="match status" value="1"/>
</dbReference>
<evidence type="ECO:0000256" key="11">
    <source>
        <dbReference type="SAM" id="Coils"/>
    </source>
</evidence>
<reference evidence="13" key="1">
    <citation type="submission" date="2022-01" db="UniProtKB">
        <authorList>
            <consortium name="EnsemblMetazoa"/>
        </authorList>
    </citation>
    <scope>IDENTIFICATION</scope>
</reference>
<proteinExistence type="predicted"/>
<dbReference type="RefSeq" id="XP_024081626.1">
    <property type="nucleotide sequence ID" value="XM_024225858.1"/>
</dbReference>
<dbReference type="InterPro" id="IPR001509">
    <property type="entry name" value="Epimerase_deHydtase"/>
</dbReference>
<feature type="domain" description="NAD-dependent epimerase/dehydratase" evidence="12">
    <location>
        <begin position="8"/>
        <end position="281"/>
    </location>
</feature>
<dbReference type="Pfam" id="PF01370">
    <property type="entry name" value="Epimerase"/>
    <property type="match status" value="1"/>
</dbReference>
<dbReference type="GeneID" id="106662060"/>
<dbReference type="CDD" id="cd05247">
    <property type="entry name" value="UDP_G4E_1_SDR_e"/>
    <property type="match status" value="1"/>
</dbReference>
<evidence type="ECO:0000256" key="2">
    <source>
        <dbReference type="ARBA" id="ARBA00000083"/>
    </source>
</evidence>
<keyword evidence="8" id="KW-0119">Carbohydrate metabolism</keyword>
<evidence type="ECO:0000256" key="1">
    <source>
        <dbReference type="ARBA" id="ARBA00000014"/>
    </source>
</evidence>
<name>A0A8I6SI33_CIMLE</name>
<dbReference type="OrthoDB" id="9402762at2759"/>
<dbReference type="Gene3D" id="3.40.50.720">
    <property type="entry name" value="NAD(P)-binding Rossmann-like Domain"/>
    <property type="match status" value="1"/>
</dbReference>
<dbReference type="PANTHER" id="PTHR43725:SF47">
    <property type="entry name" value="UDP-GLUCOSE 4-EPIMERASE"/>
    <property type="match status" value="1"/>
</dbReference>